<feature type="compositionally biased region" description="Acidic residues" evidence="1">
    <location>
        <begin position="2101"/>
        <end position="2125"/>
    </location>
</feature>
<dbReference type="RefSeq" id="WP_011944727.1">
    <property type="nucleotide sequence ID" value="NC_009488.1"/>
</dbReference>
<dbReference type="HOGENOM" id="CLU_230174_0_0_5"/>
<dbReference type="EMBL" id="AM494475">
    <property type="protein sequence ID" value="CAM80044.1"/>
    <property type="molecule type" value="Genomic_DNA"/>
</dbReference>
<gene>
    <name evidence="3" type="ordered locus">OTBS_0978</name>
    <name evidence="4" type="ordered locus">OTBS_2105</name>
</gene>
<dbReference type="eggNOG" id="COG0666">
    <property type="taxonomic scope" value="Bacteria"/>
</dbReference>
<dbReference type="Proteomes" id="UP000001565">
    <property type="component" value="Chromosome"/>
</dbReference>
<evidence type="ECO:0000313" key="5">
    <source>
        <dbReference type="Proteomes" id="UP000001565"/>
    </source>
</evidence>
<feature type="transmembrane region" description="Helical" evidence="2">
    <location>
        <begin position="953"/>
        <end position="973"/>
    </location>
</feature>
<feature type="transmembrane region" description="Helical" evidence="2">
    <location>
        <begin position="926"/>
        <end position="946"/>
    </location>
</feature>
<accession>A5CDQ6</accession>
<dbReference type="EMBL" id="AM494475">
    <property type="protein sequence ID" value="CAM81200.1"/>
    <property type="molecule type" value="Genomic_DNA"/>
</dbReference>
<protein>
    <submittedName>
        <fullName evidence="3">Uncharacterized protein</fullName>
    </submittedName>
</protein>
<organism evidence="3 5">
    <name type="scientific">Orientia tsutsugamushi (strain Boryong)</name>
    <name type="common">Rickettsia tsutsugamushi</name>
    <dbReference type="NCBI Taxonomy" id="357244"/>
    <lineage>
        <taxon>Bacteria</taxon>
        <taxon>Pseudomonadati</taxon>
        <taxon>Pseudomonadota</taxon>
        <taxon>Alphaproteobacteria</taxon>
        <taxon>Rickettsiales</taxon>
        <taxon>Rickettsiaceae</taxon>
        <taxon>Rickettsieae</taxon>
        <taxon>Orientia</taxon>
    </lineage>
</organism>
<feature type="compositionally biased region" description="Low complexity" evidence="1">
    <location>
        <begin position="2126"/>
        <end position="2135"/>
    </location>
</feature>
<name>A5CDQ6_ORITB</name>
<evidence type="ECO:0000313" key="4">
    <source>
        <dbReference type="EMBL" id="CAM81200.1"/>
    </source>
</evidence>
<keyword evidence="2" id="KW-0812">Transmembrane</keyword>
<reference evidence="3 5" key="1">
    <citation type="journal article" date="2007" name="Proc. Natl. Acad. Sci. U.S.A.">
        <title>The Orientia tsutsugamushi genome reveals massive proliferation of conjugative type IV secretion system and host-cell interaction genes.</title>
        <authorList>
            <person name="Cho N.-H."/>
            <person name="Kim H.-R."/>
            <person name="Lee J.-H."/>
            <person name="Kim S.-Y."/>
            <person name="Kim J."/>
            <person name="Cha S."/>
            <person name="Kim S.-Y."/>
            <person name="Darby A.C."/>
            <person name="Fuxelius H.-H."/>
            <person name="Yin J."/>
            <person name="Kim J.H."/>
            <person name="Kim J."/>
            <person name="Lee S.J."/>
            <person name="Koh Y.-S."/>
            <person name="Jang W.-J."/>
            <person name="Park K.-H."/>
            <person name="Andersson S.G.E."/>
            <person name="Choi M.-S."/>
            <person name="Kim I.-S."/>
        </authorList>
    </citation>
    <scope>NUCLEOTIDE SEQUENCE [LARGE SCALE GENOMIC DNA]</scope>
    <source>
        <strain evidence="3 5">Boryong</strain>
    </source>
</reference>
<dbReference type="KEGG" id="ots:OTBS_2105"/>
<keyword evidence="2" id="KW-0472">Membrane</keyword>
<proteinExistence type="predicted"/>
<feature type="region of interest" description="Disordered" evidence="1">
    <location>
        <begin position="2077"/>
        <end position="2135"/>
    </location>
</feature>
<evidence type="ECO:0000256" key="2">
    <source>
        <dbReference type="SAM" id="Phobius"/>
    </source>
</evidence>
<evidence type="ECO:0000313" key="3">
    <source>
        <dbReference type="EMBL" id="CAM80044.1"/>
    </source>
</evidence>
<dbReference type="KEGG" id="ots:OTBS_0978"/>
<evidence type="ECO:0000256" key="1">
    <source>
        <dbReference type="SAM" id="MobiDB-lite"/>
    </source>
</evidence>
<keyword evidence="2" id="KW-1133">Transmembrane helix</keyword>
<sequence length="2299" mass="262975">MSNEIIFDTNNYALLKALFDTICVAYNEVSPEAMRALFKNEGIVNESGNAHEEIKYEHIVEYFKSANTPDAFDQLIIKLKEAAGNSKSFYINRKTKYYRDIIVFSLSTVEHELKKPAYHGNTNEDKSQFQESIREYFGIFDKAKSFSEIIDPYGPDLRYNKRAILLLNLAKNLNMNIKVIPPVFHEFVQRRSAQLLYNNNPKTANQPEFSVEARKIYDYAIKQSSYDTRISFLKSINAEQTDKYVGHIGPTQITDSQKATDDKKSEPYSPIHEFLKRVYNADPADVSFFYYKAYLKYIVDHIYDNLNSQSVSDNFQKLKNICSKYSHLHDYIDSYIMLALDAVKGKGGGGNSKGTKNSNNYYAALSKTWTEISHGIHDIQNANTMYNDKQQILEVIARVLYQRGQEFNFYDFMMNAYAKVHNVFLATANTKMIYQLHSGVFKNYFDDVKILFTSLDYSYSKETLSKERENSFRAVATELEGKFYEFLNEKTIIHLRSVFEDYGLAIFFSQPSLDTYTVQLNEYIETLKRYYHNYENHEINFNTKTWESSVTNWQLICDTLHTMSFLLKPSHQSHLKINAAAISNRARDLSKLKSDEKNSQEDIEKYKREFKRVLDILDNNAIGGINDNNVHIHSRFKGTSREILLNRQKQFAGILHKFRADNSDQIERLSLDLNNAINPGVVGTSSGLCLTNSQGRKKREAGIKCRISWDHIDKFNANEEVSEKRNYYQIKIDTRKFNKLLSENSNIILEDQLLDLAKGILADDGDRIVGDEKYLFSQIVENNGYANWRNNKFLEEMNNIAKAPLSGFSTILKNRLTNAGSRILLVRGIHGTIVTCQQAIQGESEQNLDCALSLSEISSSFLIQRGEDALIKKFPKFPKTIRIGGAVVGGIFDVIEIVRSTIKLIKCAKAANTDNACSEKEIRDSIAAIVFAGIALVSSIILLAAAAGGPVSILVAVIIIGSNIIYGGISTIIEWKQKYDTTLSENIHLFIRSTLMLSPQESLEELAFKTDSVNSIVKSAWNALNSFPNNTVAYATGLGKAEKAKPRIVSKCPTELKQYEKCELSPVNGGVVIQIARTIHGKPINEVTSDGFKVFKITNKYIVPGNSNINTKNRPLPTEKLSRVLPNEISGAAFICLPKITSSSYENGGESSYKVSSYPNIRYYCDNAVIIEDDSRKSKIEIIRYKLDKTRTLVIPDDSRKSQDRKKYIIFDFKYINSGYIKGLNDLNNIFMISSDGNVEVEGGYGVTNHFMFLNDQFTGKIYFGNYINIIDVSNIKSPVVKFEVDLVQCRMRLRGIQYTSSLIQKDLNDEEIRDTPYINKLKIQYIGRVNKKDNVNCDTVDASIRVSRIGDSIYKDKEILNSDSMHIDSNGGNGEDEFDVIKNCKKLTIGPYTKVEGGSGDYTIFVKSMKNEYANYKNTKSIIDVRGTGDIVFLDIPLLEECFYNLLDNTMTIDIILSQDSMFTLKINNYFNQVKKTPNFNLIDKYGSVVIPKVSFESMSSGQDVGVFIDKFELHLNSKKVKSLTNQDVVTYYKEVSKSRKSFQVFCTAKSARTFFIFGSDSKDIIVLDQANMFIKGGGKSDIYLLLKDDNSKINTIYIDNFDEDKILDILELSSIRDLHIDMNANNDLNIIHIGINTQNGFEIIVLNWKNSNSHKHLILMDQQNNYYIPCECYVHRNIAQFYMASNNQKEFEVRKNGPVVVFTESRNVKFFKVENSLILSIGDKESNELILTVKNFYLDTSKWKDLKIYFYHDGDIDYTYSIDVFAESRKIEDYSYKAIVSEYTITHFNTVKTQPIIQHNHRDEEKVGVLVLENVIPDDILATQEEKNFVLTHTTSKSKVIIEECFFDIRYAIDVIKFSYTNDMLNYNNEPIIIYLVCNFSIENMNSALKIAGELYSWRASRIAPHHEDIVKCLVSLYSLNSENKNSEDKLINYKMLGFVSEADQIVFNNACVTNILTDDNLASYSYLYSNTEVHLKEYKDVLLNRIKLKCYDDIQIQKYEKKILSLNEYDIINTANEYLDLDIKFKYSLTYSGLSEQLKNISQDFGTPDFGMPTVVPLLPDLSNKLNVLSSSINKNESNSLPSKPRSKRSDTSFETIDSYESDIADNESDEYDEEYNDEYNEQQDQLEQVSSSASRAESFISTWIGNSINTVTHYLKESIQLFENSASKLNSDDTMSMSSKGLSYDFVDTDSTNSTDNTNIIVSTADFNSTILLIQYLVQSFSFWRKKCNVSKTCLSEEQRRQVELNKKAKEIIDGLKIFYKRYEDDDYQSENSENVIEEDQFVGEEVNYEHDLYW</sequence>